<dbReference type="EMBL" id="EF101928">
    <property type="protein sequence ID" value="ABT16419.1"/>
    <property type="molecule type" value="Genomic_DNA"/>
</dbReference>
<protein>
    <submittedName>
        <fullName evidence="1">Uncharacterized protein z285R</fullName>
    </submittedName>
</protein>
<name>A7K8P5_9PHYC</name>
<accession>A7K8P5</accession>
<dbReference type="Proteomes" id="UP000202420">
    <property type="component" value="Segment"/>
</dbReference>
<evidence type="ECO:0000313" key="2">
    <source>
        <dbReference type="Proteomes" id="UP000202420"/>
    </source>
</evidence>
<dbReference type="KEGG" id="vg:5470637"/>
<evidence type="ECO:0000313" key="1">
    <source>
        <dbReference type="EMBL" id="ABT16419.1"/>
    </source>
</evidence>
<sequence>MTFVCIMRLSLINSPLRVLFAWMPPTFAAARKTYSGRSAVKNLSTAEVSRKSSSFEVLVITFVYSSFLRSLTMELPTMPLEPAT</sequence>
<gene>
    <name evidence="1" type="primary">z285R</name>
    <name evidence="1" type="ORF">ATCV1_z285R</name>
</gene>
<proteinExistence type="predicted"/>
<keyword evidence="2" id="KW-1185">Reference proteome</keyword>
<organism evidence="1 2">
    <name type="scientific">Chlorovirus heliozoae</name>
    <dbReference type="NCBI Taxonomy" id="322019"/>
    <lineage>
        <taxon>Viruses</taxon>
        <taxon>Varidnaviria</taxon>
        <taxon>Bamfordvirae</taxon>
        <taxon>Nucleocytoviricota</taxon>
        <taxon>Megaviricetes</taxon>
        <taxon>Algavirales</taxon>
        <taxon>Phycodnaviridae</taxon>
        <taxon>Chlorovirus</taxon>
    </lineage>
</organism>
<reference evidence="1 2" key="1">
    <citation type="submission" date="2006-09" db="EMBL/GenBank/DDBJ databases">
        <title>Sequence and annotation of the 288-kb ATCV-1 virus that infects an endosymbiotic Chlorella strain of the heliozoon Acanthocystis turfacea.</title>
        <authorList>
            <person name="Fitzgerald L.A."/>
            <person name="Graves M.V."/>
            <person name="Li X."/>
            <person name="Pfitzner A.J.P."/>
            <person name="Hartigan J."/>
            <person name="Van Etten J.L."/>
        </authorList>
    </citation>
    <scope>NUCLEOTIDE SEQUENCE [LARGE SCALE GENOMIC DNA]</scope>
    <source>
        <strain evidence="1 2">ATCV-1</strain>
    </source>
</reference>
<dbReference type="RefSeq" id="YP_001426766.1">
    <property type="nucleotide sequence ID" value="NC_008724.1"/>
</dbReference>
<dbReference type="GeneID" id="5470637"/>